<evidence type="ECO:0000256" key="6">
    <source>
        <dbReference type="ARBA" id="ARBA00023242"/>
    </source>
</evidence>
<evidence type="ECO:0000256" key="3">
    <source>
        <dbReference type="ARBA" id="ARBA00023015"/>
    </source>
</evidence>
<dbReference type="AlphaFoldDB" id="A0AAD6HIL5"/>
<evidence type="ECO:0000313" key="10">
    <source>
        <dbReference type="Proteomes" id="UP001215712"/>
    </source>
</evidence>
<dbReference type="InterPro" id="IPR007219">
    <property type="entry name" value="XnlR_reg_dom"/>
</dbReference>
<keyword evidence="6" id="KW-0539">Nucleus</keyword>
<dbReference type="PANTHER" id="PTHR31001:SF90">
    <property type="entry name" value="CENTROMERE DNA-BINDING PROTEIN COMPLEX CBF3 SUBUNIT B"/>
    <property type="match status" value="1"/>
</dbReference>
<accession>A0AAD6HIL5</accession>
<keyword evidence="4" id="KW-0238">DNA-binding</keyword>
<evidence type="ECO:0000256" key="7">
    <source>
        <dbReference type="SAM" id="MobiDB-lite"/>
    </source>
</evidence>
<comment type="caution">
    <text evidence="9">The sequence shown here is derived from an EMBL/GenBank/DDBJ whole genome shotgun (WGS) entry which is preliminary data.</text>
</comment>
<dbReference type="PANTHER" id="PTHR31001">
    <property type="entry name" value="UNCHARACTERIZED TRANSCRIPTIONAL REGULATORY PROTEIN"/>
    <property type="match status" value="1"/>
</dbReference>
<dbReference type="GO" id="GO:0003677">
    <property type="term" value="F:DNA binding"/>
    <property type="evidence" value="ECO:0007669"/>
    <property type="project" value="UniProtKB-KW"/>
</dbReference>
<reference evidence="9" key="2">
    <citation type="submission" date="2023-01" db="EMBL/GenBank/DDBJ databases">
        <authorList>
            <person name="Petersen C."/>
        </authorList>
    </citation>
    <scope>NUCLEOTIDE SEQUENCE</scope>
    <source>
        <strain evidence="9">IBT 17514</strain>
    </source>
</reference>
<evidence type="ECO:0000256" key="2">
    <source>
        <dbReference type="ARBA" id="ARBA00022723"/>
    </source>
</evidence>
<gene>
    <name evidence="9" type="ORF">N7493_007752</name>
</gene>
<dbReference type="InterPro" id="IPR036864">
    <property type="entry name" value="Zn2-C6_fun-type_DNA-bd_sf"/>
</dbReference>
<dbReference type="InterPro" id="IPR050613">
    <property type="entry name" value="Sec_Metabolite_Reg"/>
</dbReference>
<proteinExistence type="predicted"/>
<dbReference type="SUPFAM" id="SSF57701">
    <property type="entry name" value="Zn2/Cys6 DNA-binding domain"/>
    <property type="match status" value="1"/>
</dbReference>
<keyword evidence="5" id="KW-0804">Transcription</keyword>
<dbReference type="PROSITE" id="PS50048">
    <property type="entry name" value="ZN2_CY6_FUNGAL_2"/>
    <property type="match status" value="1"/>
</dbReference>
<evidence type="ECO:0000256" key="1">
    <source>
        <dbReference type="ARBA" id="ARBA00004123"/>
    </source>
</evidence>
<feature type="region of interest" description="Disordered" evidence="7">
    <location>
        <begin position="34"/>
        <end position="79"/>
    </location>
</feature>
<reference evidence="9" key="1">
    <citation type="journal article" date="2023" name="IMA Fungus">
        <title>Comparative genomic study of the Penicillium genus elucidates a diverse pangenome and 15 lateral gene transfer events.</title>
        <authorList>
            <person name="Petersen C."/>
            <person name="Sorensen T."/>
            <person name="Nielsen M.R."/>
            <person name="Sondergaard T.E."/>
            <person name="Sorensen J.L."/>
            <person name="Fitzpatrick D.A."/>
            <person name="Frisvad J.C."/>
            <person name="Nielsen K.L."/>
        </authorList>
    </citation>
    <scope>NUCLEOTIDE SEQUENCE</scope>
    <source>
        <strain evidence="9">IBT 17514</strain>
    </source>
</reference>
<dbReference type="Proteomes" id="UP001215712">
    <property type="component" value="Unassembled WGS sequence"/>
</dbReference>
<dbReference type="EMBL" id="JAQJAN010000011">
    <property type="protein sequence ID" value="KAJ5719297.1"/>
    <property type="molecule type" value="Genomic_DNA"/>
</dbReference>
<dbReference type="InterPro" id="IPR001138">
    <property type="entry name" value="Zn2Cys6_DnaBD"/>
</dbReference>
<dbReference type="GO" id="GO:0006351">
    <property type="term" value="P:DNA-templated transcription"/>
    <property type="evidence" value="ECO:0007669"/>
    <property type="project" value="InterPro"/>
</dbReference>
<evidence type="ECO:0000313" key="9">
    <source>
        <dbReference type="EMBL" id="KAJ5719297.1"/>
    </source>
</evidence>
<evidence type="ECO:0000256" key="5">
    <source>
        <dbReference type="ARBA" id="ARBA00023163"/>
    </source>
</evidence>
<dbReference type="Gene3D" id="4.10.240.10">
    <property type="entry name" value="Zn(2)-C6 fungal-type DNA-binding domain"/>
    <property type="match status" value="1"/>
</dbReference>
<feature type="domain" description="Zn(2)-C6 fungal-type" evidence="8">
    <location>
        <begin position="12"/>
        <end position="41"/>
    </location>
</feature>
<keyword evidence="3" id="KW-0805">Transcription regulation</keyword>
<feature type="compositionally biased region" description="Low complexity" evidence="7">
    <location>
        <begin position="67"/>
        <end position="79"/>
    </location>
</feature>
<dbReference type="Pfam" id="PF00172">
    <property type="entry name" value="Zn_clus"/>
    <property type="match status" value="1"/>
</dbReference>
<dbReference type="CDD" id="cd12148">
    <property type="entry name" value="fungal_TF_MHR"/>
    <property type="match status" value="1"/>
</dbReference>
<comment type="subcellular location">
    <subcellularLocation>
        <location evidence="1">Nucleus</location>
    </subcellularLocation>
</comment>
<dbReference type="GO" id="GO:0000981">
    <property type="term" value="F:DNA-binding transcription factor activity, RNA polymerase II-specific"/>
    <property type="evidence" value="ECO:0007669"/>
    <property type="project" value="InterPro"/>
</dbReference>
<dbReference type="Pfam" id="PF04082">
    <property type="entry name" value="Fungal_trans"/>
    <property type="match status" value="1"/>
</dbReference>
<protein>
    <submittedName>
        <fullName evidence="9">C6 transcription factor</fullName>
    </submittedName>
</protein>
<dbReference type="PROSITE" id="PS00463">
    <property type="entry name" value="ZN2_CY6_FUNGAL_1"/>
    <property type="match status" value="1"/>
</dbReference>
<organism evidence="9 10">
    <name type="scientific">Penicillium malachiteum</name>
    <dbReference type="NCBI Taxonomy" id="1324776"/>
    <lineage>
        <taxon>Eukaryota</taxon>
        <taxon>Fungi</taxon>
        <taxon>Dikarya</taxon>
        <taxon>Ascomycota</taxon>
        <taxon>Pezizomycotina</taxon>
        <taxon>Eurotiomycetes</taxon>
        <taxon>Eurotiomycetidae</taxon>
        <taxon>Eurotiales</taxon>
        <taxon>Aspergillaceae</taxon>
        <taxon>Penicillium</taxon>
    </lineage>
</organism>
<dbReference type="GO" id="GO:0005634">
    <property type="term" value="C:nucleus"/>
    <property type="evidence" value="ECO:0007669"/>
    <property type="project" value="UniProtKB-SubCell"/>
</dbReference>
<evidence type="ECO:0000256" key="4">
    <source>
        <dbReference type="ARBA" id="ARBA00023125"/>
    </source>
</evidence>
<name>A0AAD6HIL5_9EURO</name>
<keyword evidence="2" id="KW-0479">Metal-binding</keyword>
<keyword evidence="10" id="KW-1185">Reference proteome</keyword>
<sequence length="372" mass="41537">MARPTVKAKKIPCESCAIRKRRCDGRIPCADCTKRGMGQQCRPRPQGSRGTPSSGRTLTLSNANQNQSSGQASTDSSLSSLVSDTPALEILSEQTPLPRLIPPEEEEDVKPDTATILEVSVFSRQQAVHTAHVEDNRVHEPELSVGSTAEMLFTQEQVDRMMVFHEVCLAWIHNVVHVPSFRIQCQSRLSGDSEMPADATWDALYYAMLAFTIHHTPLGKLEAMGLNLFDFMSTHTISSLQAIALLTYIGRNLGQSKRISVMVAAATRIAQCLGLHNIGPDEAPNGAQCADPTLAMKKIHDREMSKRVWWFFVRQDWLQIPSNNMYNIHPTQFDTPMPTKYDENIDCMIVDQDGHHYTQETYTSILNKGDTP</sequence>
<evidence type="ECO:0000259" key="8">
    <source>
        <dbReference type="PROSITE" id="PS50048"/>
    </source>
</evidence>
<dbReference type="GO" id="GO:0008270">
    <property type="term" value="F:zinc ion binding"/>
    <property type="evidence" value="ECO:0007669"/>
    <property type="project" value="InterPro"/>
</dbReference>
<feature type="compositionally biased region" description="Polar residues" evidence="7">
    <location>
        <begin position="48"/>
        <end position="66"/>
    </location>
</feature>
<dbReference type="CDD" id="cd00067">
    <property type="entry name" value="GAL4"/>
    <property type="match status" value="1"/>
</dbReference>